<dbReference type="PANTHER" id="PTHR47481">
    <property type="match status" value="1"/>
</dbReference>
<evidence type="ECO:0000313" key="3">
    <source>
        <dbReference type="Proteomes" id="UP000828251"/>
    </source>
</evidence>
<organism evidence="2 3">
    <name type="scientific">Gossypium stocksii</name>
    <dbReference type="NCBI Taxonomy" id="47602"/>
    <lineage>
        <taxon>Eukaryota</taxon>
        <taxon>Viridiplantae</taxon>
        <taxon>Streptophyta</taxon>
        <taxon>Embryophyta</taxon>
        <taxon>Tracheophyta</taxon>
        <taxon>Spermatophyta</taxon>
        <taxon>Magnoliopsida</taxon>
        <taxon>eudicotyledons</taxon>
        <taxon>Gunneridae</taxon>
        <taxon>Pentapetalae</taxon>
        <taxon>rosids</taxon>
        <taxon>malvids</taxon>
        <taxon>Malvales</taxon>
        <taxon>Malvaceae</taxon>
        <taxon>Malvoideae</taxon>
        <taxon>Gossypium</taxon>
    </lineage>
</organism>
<proteinExistence type="predicted"/>
<dbReference type="AlphaFoldDB" id="A0A9D3ZFQ6"/>
<comment type="caution">
    <text evidence="2">The sequence shown here is derived from an EMBL/GenBank/DDBJ whole genome shotgun (WGS) entry which is preliminary data.</text>
</comment>
<evidence type="ECO:0000313" key="2">
    <source>
        <dbReference type="EMBL" id="KAH1031986.1"/>
    </source>
</evidence>
<feature type="compositionally biased region" description="Polar residues" evidence="1">
    <location>
        <begin position="261"/>
        <end position="278"/>
    </location>
</feature>
<name>A0A9D3ZFQ6_9ROSI</name>
<reference evidence="2 3" key="1">
    <citation type="journal article" date="2021" name="Plant Biotechnol. J.">
        <title>Multi-omics assisted identification of the key and species-specific regulatory components of drought-tolerant mechanisms in Gossypium stocksii.</title>
        <authorList>
            <person name="Yu D."/>
            <person name="Ke L."/>
            <person name="Zhang D."/>
            <person name="Wu Y."/>
            <person name="Sun Y."/>
            <person name="Mei J."/>
            <person name="Sun J."/>
            <person name="Sun Y."/>
        </authorList>
    </citation>
    <scope>NUCLEOTIDE SEQUENCE [LARGE SCALE GENOMIC DNA]</scope>
    <source>
        <strain evidence="3">cv. E1</strain>
        <tissue evidence="2">Leaf</tissue>
    </source>
</reference>
<dbReference type="Proteomes" id="UP000828251">
    <property type="component" value="Unassembled WGS sequence"/>
</dbReference>
<keyword evidence="3" id="KW-1185">Reference proteome</keyword>
<evidence type="ECO:0008006" key="4">
    <source>
        <dbReference type="Google" id="ProtNLM"/>
    </source>
</evidence>
<protein>
    <recommendedName>
        <fullName evidence="4">Retrotransposon Copia-like N-terminal domain-containing protein</fullName>
    </recommendedName>
</protein>
<dbReference type="EMBL" id="JAIQCV010000013">
    <property type="protein sequence ID" value="KAH1031986.1"/>
    <property type="molecule type" value="Genomic_DNA"/>
</dbReference>
<evidence type="ECO:0000256" key="1">
    <source>
        <dbReference type="SAM" id="MobiDB-lite"/>
    </source>
</evidence>
<dbReference type="PANTHER" id="PTHR47481:SF30">
    <property type="entry name" value="CCHC-TYPE DOMAIN-CONTAINING PROTEIN"/>
    <property type="match status" value="1"/>
</dbReference>
<gene>
    <name evidence="2" type="ORF">J1N35_044160</name>
</gene>
<accession>A0A9D3ZFQ6</accession>
<sequence>MGSSSTPLLLPPKKVTLLVDDNNFLTWKHVFLIIKTHQLCQFIDGLVTVSLQVIVGDDGFSVENPAYAQYEQQNSALSAWLLSTLSASLHNKLIGSSSFAYELWEALTRIFGTQSTTKAMRYYSAYDDDAANPIFGTRHSIGPSTHLSRGPFTLAYMCYPDHGPSESHRSKPYSDYFDPFVSGSSMGSLPPIGASNIVQEDVASVSSTLSILFDPTCIIPFAKASTSSSAPVPDSSSSVTTLSVVMIPSIMNMPSTSPMSCASDSITLSPQSSATSTHFDIPHL</sequence>
<feature type="region of interest" description="Disordered" evidence="1">
    <location>
        <begin position="261"/>
        <end position="284"/>
    </location>
</feature>